<reference evidence="1 2" key="2">
    <citation type="submission" date="2007-04" db="EMBL/GenBank/DDBJ databases">
        <title>Draft genome sequence of Ruminococcus torques (ATCC 27756).</title>
        <authorList>
            <person name="Sudarsanam P."/>
            <person name="Ley R."/>
            <person name="Guruge J."/>
            <person name="Turnbaugh P.J."/>
            <person name="Mahowald M."/>
            <person name="Liep D."/>
            <person name="Gordon J."/>
        </authorList>
    </citation>
    <scope>NUCLEOTIDE SEQUENCE [LARGE SCALE GENOMIC DNA]</scope>
    <source>
        <strain evidence="1 2">ATCC 27756</strain>
    </source>
</reference>
<dbReference type="EMBL" id="AAVP02000004">
    <property type="protein sequence ID" value="EDK24625.1"/>
    <property type="molecule type" value="Genomic_DNA"/>
</dbReference>
<evidence type="ECO:0000313" key="1">
    <source>
        <dbReference type="EMBL" id="EDK24625.1"/>
    </source>
</evidence>
<reference evidence="1 2" key="1">
    <citation type="submission" date="2007-03" db="EMBL/GenBank/DDBJ databases">
        <authorList>
            <person name="Fulton L."/>
            <person name="Clifton S."/>
            <person name="Fulton B."/>
            <person name="Xu J."/>
            <person name="Minx P."/>
            <person name="Pepin K.H."/>
            <person name="Johnson M."/>
            <person name="Thiruvilangam P."/>
            <person name="Bhonagiri V."/>
            <person name="Nash W.E."/>
            <person name="Mardis E.R."/>
            <person name="Wilson R.K."/>
        </authorList>
    </citation>
    <scope>NUCLEOTIDE SEQUENCE [LARGE SCALE GENOMIC DNA]</scope>
    <source>
        <strain evidence="1 2">ATCC 27756</strain>
    </source>
</reference>
<proteinExistence type="predicted"/>
<protein>
    <submittedName>
        <fullName evidence="1">Uncharacterized protein</fullName>
    </submittedName>
</protein>
<gene>
    <name evidence="1" type="ORF">RUMTOR_01364</name>
</gene>
<dbReference type="PaxDb" id="411460-RUMTOR_01364"/>
<sequence length="41" mass="4427">MKYIIGIIGIVCLAGVIALKAISASTTYMDDSFRWGGRDGY</sequence>
<evidence type="ECO:0000313" key="2">
    <source>
        <dbReference type="Proteomes" id="UP000003577"/>
    </source>
</evidence>
<dbReference type="HOGENOM" id="CLU_3253047_0_0_9"/>
<dbReference type="Proteomes" id="UP000003577">
    <property type="component" value="Unassembled WGS sequence"/>
</dbReference>
<dbReference type="AlphaFoldDB" id="A5KMA0"/>
<accession>A5KMA0</accession>
<comment type="caution">
    <text evidence="1">The sequence shown here is derived from an EMBL/GenBank/DDBJ whole genome shotgun (WGS) entry which is preliminary data.</text>
</comment>
<organism evidence="1 2">
    <name type="scientific">[Ruminococcus] torques ATCC 27756</name>
    <dbReference type="NCBI Taxonomy" id="411460"/>
    <lineage>
        <taxon>Bacteria</taxon>
        <taxon>Bacillati</taxon>
        <taxon>Bacillota</taxon>
        <taxon>Clostridia</taxon>
        <taxon>Lachnospirales</taxon>
        <taxon>Lachnospiraceae</taxon>
        <taxon>Mediterraneibacter</taxon>
    </lineage>
</organism>
<name>A5KMA0_9FIRM</name>
<dbReference type="RefSeq" id="WP_004847011.1">
    <property type="nucleotide sequence ID" value="NZ_DS264358.1"/>
</dbReference>